<dbReference type="EMBL" id="OW240919">
    <property type="protein sequence ID" value="CAH2311180.1"/>
    <property type="molecule type" value="Genomic_DNA"/>
</dbReference>
<evidence type="ECO:0000313" key="1">
    <source>
        <dbReference type="EMBL" id="CAH2311180.1"/>
    </source>
</evidence>
<reference evidence="1" key="1">
    <citation type="submission" date="2022-03" db="EMBL/GenBank/DDBJ databases">
        <authorList>
            <person name="Alioto T."/>
            <person name="Alioto T."/>
            <person name="Gomez Garrido J."/>
        </authorList>
    </citation>
    <scope>NUCLEOTIDE SEQUENCE</scope>
</reference>
<sequence length="294" mass="34303">MGYYGNNPQVKSKDTAILIHKSIPFHHRAMLNGRYIFLKGEILGHKYRYSRLDYFFIPYYHLHTVHKAPYGLMTWSDHAPLSVSLTSSLSRPKTINWRLNETLLDNPLVSQEAHTALMDYFSENTTSEVSTPAIWEAHKCTIKGIFIEWGTRIKREREEEIRKLTNIQRLELLHKSQQILTTFQDLATLRRELSTLLHQRHLCTLQHTKAHFYLHSNKCGRLLAQMINKQKSKSYITLLRTIEDGYNGCPTVSPRWPIYTTKICTQRGQIGITLNQTEGRKPSKPLWKLISTQN</sequence>
<gene>
    <name evidence="1" type="ORF">PECUL_23A017210</name>
</gene>
<organism evidence="1 2">
    <name type="scientific">Pelobates cultripes</name>
    <name type="common">Western spadefoot toad</name>
    <dbReference type="NCBI Taxonomy" id="61616"/>
    <lineage>
        <taxon>Eukaryota</taxon>
        <taxon>Metazoa</taxon>
        <taxon>Chordata</taxon>
        <taxon>Craniata</taxon>
        <taxon>Vertebrata</taxon>
        <taxon>Euteleostomi</taxon>
        <taxon>Amphibia</taxon>
        <taxon>Batrachia</taxon>
        <taxon>Anura</taxon>
        <taxon>Pelobatoidea</taxon>
        <taxon>Pelobatidae</taxon>
        <taxon>Pelobates</taxon>
    </lineage>
</organism>
<dbReference type="Proteomes" id="UP001295444">
    <property type="component" value="Chromosome 08"/>
</dbReference>
<evidence type="ECO:0000313" key="2">
    <source>
        <dbReference type="Proteomes" id="UP001295444"/>
    </source>
</evidence>
<name>A0AAD1ST84_PELCU</name>
<dbReference type="AlphaFoldDB" id="A0AAD1ST84"/>
<protein>
    <recommendedName>
        <fullName evidence="3">Endonuclease/exonuclease/phosphatase domain-containing protein</fullName>
    </recommendedName>
</protein>
<keyword evidence="2" id="KW-1185">Reference proteome</keyword>
<accession>A0AAD1ST84</accession>
<proteinExistence type="predicted"/>
<evidence type="ECO:0008006" key="3">
    <source>
        <dbReference type="Google" id="ProtNLM"/>
    </source>
</evidence>